<feature type="domain" description="F-box" evidence="2">
    <location>
        <begin position="61"/>
        <end position="110"/>
    </location>
</feature>
<feature type="region of interest" description="Disordered" evidence="1">
    <location>
        <begin position="1"/>
        <end position="23"/>
    </location>
</feature>
<dbReference type="InterPro" id="IPR001810">
    <property type="entry name" value="F-box_dom"/>
</dbReference>
<evidence type="ECO:0000256" key="1">
    <source>
        <dbReference type="SAM" id="MobiDB-lite"/>
    </source>
</evidence>
<evidence type="ECO:0000259" key="2">
    <source>
        <dbReference type="Pfam" id="PF12937"/>
    </source>
</evidence>
<reference evidence="3 4" key="1">
    <citation type="submission" date="2014-04" db="EMBL/GenBank/DDBJ databases">
        <authorList>
            <consortium name="DOE Joint Genome Institute"/>
            <person name="Kuo A."/>
            <person name="Girlanda M."/>
            <person name="Perotto S."/>
            <person name="Kohler A."/>
            <person name="Nagy L.G."/>
            <person name="Floudas D."/>
            <person name="Copeland A."/>
            <person name="Barry K.W."/>
            <person name="Cichocki N."/>
            <person name="Veneault-Fourrey C."/>
            <person name="LaButti K."/>
            <person name="Lindquist E.A."/>
            <person name="Lipzen A."/>
            <person name="Lundell T."/>
            <person name="Morin E."/>
            <person name="Murat C."/>
            <person name="Sun H."/>
            <person name="Tunlid A."/>
            <person name="Henrissat B."/>
            <person name="Grigoriev I.V."/>
            <person name="Hibbett D.S."/>
            <person name="Martin F."/>
            <person name="Nordberg H.P."/>
            <person name="Cantor M.N."/>
            <person name="Hua S.X."/>
        </authorList>
    </citation>
    <scope>NUCLEOTIDE SEQUENCE [LARGE SCALE GENOMIC DNA]</scope>
    <source>
        <strain evidence="3 4">MUT 4182</strain>
    </source>
</reference>
<dbReference type="EMBL" id="KN822993">
    <property type="protein sequence ID" value="KIO28515.1"/>
    <property type="molecule type" value="Genomic_DNA"/>
</dbReference>
<proteinExistence type="predicted"/>
<dbReference type="Proteomes" id="UP000054248">
    <property type="component" value="Unassembled WGS sequence"/>
</dbReference>
<keyword evidence="4" id="KW-1185">Reference proteome</keyword>
<dbReference type="AlphaFoldDB" id="A0A0C3QCM6"/>
<dbReference type="SUPFAM" id="SSF81383">
    <property type="entry name" value="F-box domain"/>
    <property type="match status" value="1"/>
</dbReference>
<sequence length="574" mass="63544">MESRNHSDRKRCAASSPSEGMSTSVLPTSAVLLSDSDIEKNRGKLGTASSSHPFTGTSAPIDLLPYELLLVVFELHTDADTPVLSLATLMLVCKLWRTIVEGTPSLWCRISGGERLSSIRKALAMTKDIPLEITYWEETAKTDPKIFFAQIKDRIAQTKSITVTANNCDSFNHLLAILETTVAPTLKTLQLLVSWDLVWERGAVTLFGGDQASPALKDFHVDYIQIALGPLRLSGLRSLQLNDTSINSAEELLRILRESPALEGCSLQRLVFLTEFTLPERQRQLRSQSSRTGPDCGAIRLLHLRHLALLGLPVSFTHFLLSNMQALTLLSFAVECQLRESPASELLTADISHLAPALKGCTATAEEIEINSLGEKSWTLYVGTLSIEIEGLPVEPGHVEEALDWVFGHLGEHLKALPTSFVSHEFDARADLILWLGSNLRVTYLELWTGSWFDSERNEPRSIISFLSRPVVPPSDQWALPDLESIDTNVLDEAGKLEILEMVEARHSSIQAQENEGRDVTLKYFKEIRLHDARKDVSSEQASNEGFLVAIEKVGRGAEIWWDGAKWAGNATSC</sequence>
<evidence type="ECO:0000313" key="3">
    <source>
        <dbReference type="EMBL" id="KIO28515.1"/>
    </source>
</evidence>
<accession>A0A0C3QCM6</accession>
<reference evidence="4" key="2">
    <citation type="submission" date="2015-01" db="EMBL/GenBank/DDBJ databases">
        <title>Evolutionary Origins and Diversification of the Mycorrhizal Mutualists.</title>
        <authorList>
            <consortium name="DOE Joint Genome Institute"/>
            <consortium name="Mycorrhizal Genomics Consortium"/>
            <person name="Kohler A."/>
            <person name="Kuo A."/>
            <person name="Nagy L.G."/>
            <person name="Floudas D."/>
            <person name="Copeland A."/>
            <person name="Barry K.W."/>
            <person name="Cichocki N."/>
            <person name="Veneault-Fourrey C."/>
            <person name="LaButti K."/>
            <person name="Lindquist E.A."/>
            <person name="Lipzen A."/>
            <person name="Lundell T."/>
            <person name="Morin E."/>
            <person name="Murat C."/>
            <person name="Riley R."/>
            <person name="Ohm R."/>
            <person name="Sun H."/>
            <person name="Tunlid A."/>
            <person name="Henrissat B."/>
            <person name="Grigoriev I.V."/>
            <person name="Hibbett D.S."/>
            <person name="Martin F."/>
        </authorList>
    </citation>
    <scope>NUCLEOTIDE SEQUENCE [LARGE SCALE GENOMIC DNA]</scope>
    <source>
        <strain evidence="4">MUT 4182</strain>
    </source>
</reference>
<organism evidence="3 4">
    <name type="scientific">Tulasnella calospora MUT 4182</name>
    <dbReference type="NCBI Taxonomy" id="1051891"/>
    <lineage>
        <taxon>Eukaryota</taxon>
        <taxon>Fungi</taxon>
        <taxon>Dikarya</taxon>
        <taxon>Basidiomycota</taxon>
        <taxon>Agaricomycotina</taxon>
        <taxon>Agaricomycetes</taxon>
        <taxon>Cantharellales</taxon>
        <taxon>Tulasnellaceae</taxon>
        <taxon>Tulasnella</taxon>
    </lineage>
</organism>
<dbReference type="HOGENOM" id="CLU_034965_0_0_1"/>
<dbReference type="InterPro" id="IPR036047">
    <property type="entry name" value="F-box-like_dom_sf"/>
</dbReference>
<dbReference type="OrthoDB" id="3252786at2759"/>
<gene>
    <name evidence="3" type="ORF">M407DRAFT_230148</name>
</gene>
<name>A0A0C3QCM6_9AGAM</name>
<evidence type="ECO:0000313" key="4">
    <source>
        <dbReference type="Proteomes" id="UP000054248"/>
    </source>
</evidence>
<dbReference type="Gene3D" id="1.20.1280.50">
    <property type="match status" value="1"/>
</dbReference>
<protein>
    <recommendedName>
        <fullName evidence="2">F-box domain-containing protein</fullName>
    </recommendedName>
</protein>
<dbReference type="Pfam" id="PF12937">
    <property type="entry name" value="F-box-like"/>
    <property type="match status" value="1"/>
</dbReference>